<proteinExistence type="predicted"/>
<evidence type="ECO:0008006" key="3">
    <source>
        <dbReference type="Google" id="ProtNLM"/>
    </source>
</evidence>
<dbReference type="AlphaFoldDB" id="E4X3A7"/>
<evidence type="ECO:0000313" key="1">
    <source>
        <dbReference type="EMBL" id="CBY18111.1"/>
    </source>
</evidence>
<dbReference type="Proteomes" id="UP000001307">
    <property type="component" value="Unassembled WGS sequence"/>
</dbReference>
<name>E4X3A7_OIKDI</name>
<gene>
    <name evidence="1" type="ORF">GSOID_T00017748001</name>
</gene>
<keyword evidence="2" id="KW-1185">Reference proteome</keyword>
<sequence>MKLVFESIEFREDNITQTVLDALETLEHEFDVKTTETAKMDPCLLVTCQNADWTCSEGICSRKNFKIECNADGAKLEMRFGHLFDNIDALQMPFDFSSSVIFNDAVIEAEPSNSDDFDVELNIPIFAFEMEHTNGVISYGGRVKGEEGLVTDDSGLLILGGPISAGFRCVFPDSVALSTSTTFMEKPDEENGESPWTLGNVDNVDAGDDETIAASPAEFELESSVDPDNPPKIGDRITISVKPSTGFSENNPIVYFISKITVSDPLDDTTSLDIYKNPCAFSFLNMEFSFGNEATGLGQSQTFSLDSFIFPGSGGMQFDIEMKMCVVDGNGETVDPECVFDDICTLPYSTIAA</sequence>
<organism evidence="1">
    <name type="scientific">Oikopleura dioica</name>
    <name type="common">Tunicate</name>
    <dbReference type="NCBI Taxonomy" id="34765"/>
    <lineage>
        <taxon>Eukaryota</taxon>
        <taxon>Metazoa</taxon>
        <taxon>Chordata</taxon>
        <taxon>Tunicata</taxon>
        <taxon>Appendicularia</taxon>
        <taxon>Copelata</taxon>
        <taxon>Oikopleuridae</taxon>
        <taxon>Oikopleura</taxon>
    </lineage>
</organism>
<reference evidence="1" key="1">
    <citation type="journal article" date="2010" name="Science">
        <title>Plasticity of animal genome architecture unmasked by rapid evolution of a pelagic tunicate.</title>
        <authorList>
            <person name="Denoeud F."/>
            <person name="Henriet S."/>
            <person name="Mungpakdee S."/>
            <person name="Aury J.M."/>
            <person name="Da Silva C."/>
            <person name="Brinkmann H."/>
            <person name="Mikhaleva J."/>
            <person name="Olsen L.C."/>
            <person name="Jubin C."/>
            <person name="Canestro C."/>
            <person name="Bouquet J.M."/>
            <person name="Danks G."/>
            <person name="Poulain J."/>
            <person name="Campsteijn C."/>
            <person name="Adamski M."/>
            <person name="Cross I."/>
            <person name="Yadetie F."/>
            <person name="Muffato M."/>
            <person name="Louis A."/>
            <person name="Butcher S."/>
            <person name="Tsagkogeorga G."/>
            <person name="Konrad A."/>
            <person name="Singh S."/>
            <person name="Jensen M.F."/>
            <person name="Cong E.H."/>
            <person name="Eikeseth-Otteraa H."/>
            <person name="Noel B."/>
            <person name="Anthouard V."/>
            <person name="Porcel B.M."/>
            <person name="Kachouri-Lafond R."/>
            <person name="Nishino A."/>
            <person name="Ugolini M."/>
            <person name="Chourrout P."/>
            <person name="Nishida H."/>
            <person name="Aasland R."/>
            <person name="Huzurbazar S."/>
            <person name="Westhof E."/>
            <person name="Delsuc F."/>
            <person name="Lehrach H."/>
            <person name="Reinhardt R."/>
            <person name="Weissenbach J."/>
            <person name="Roy S.W."/>
            <person name="Artiguenave F."/>
            <person name="Postlethwait J.H."/>
            <person name="Manak J.R."/>
            <person name="Thompson E.M."/>
            <person name="Jaillon O."/>
            <person name="Du Pasquier L."/>
            <person name="Boudinot P."/>
            <person name="Liberles D.A."/>
            <person name="Volff J.N."/>
            <person name="Philippe H."/>
            <person name="Lenhard B."/>
            <person name="Roest Crollius H."/>
            <person name="Wincker P."/>
            <person name="Chourrout D."/>
        </authorList>
    </citation>
    <scope>NUCLEOTIDE SEQUENCE [LARGE SCALE GENOMIC DNA]</scope>
</reference>
<dbReference type="EMBL" id="FN653023">
    <property type="protein sequence ID" value="CBY18111.1"/>
    <property type="molecule type" value="Genomic_DNA"/>
</dbReference>
<evidence type="ECO:0000313" key="2">
    <source>
        <dbReference type="Proteomes" id="UP000001307"/>
    </source>
</evidence>
<accession>E4X3A7</accession>
<dbReference type="InParanoid" id="E4X3A7"/>
<protein>
    <recommendedName>
        <fullName evidence="3">ZP domain-containing protein</fullName>
    </recommendedName>
</protein>